<gene>
    <name evidence="1" type="ORF">COV24_04030</name>
</gene>
<dbReference type="Proteomes" id="UP000230214">
    <property type="component" value="Unassembled WGS sequence"/>
</dbReference>
<protein>
    <recommendedName>
        <fullName evidence="3">4Fe-4S ferredoxin-type domain-containing protein</fullName>
    </recommendedName>
</protein>
<dbReference type="SUPFAM" id="SSF54862">
    <property type="entry name" value="4Fe-4S ferredoxins"/>
    <property type="match status" value="1"/>
</dbReference>
<evidence type="ECO:0000313" key="1">
    <source>
        <dbReference type="EMBL" id="PIR43185.1"/>
    </source>
</evidence>
<comment type="caution">
    <text evidence="1">The sequence shown here is derived from an EMBL/GenBank/DDBJ whole genome shotgun (WGS) entry which is preliminary data.</text>
</comment>
<organism evidence="1 2">
    <name type="scientific">candidate division WWE3 bacterium CG10_big_fil_rev_8_21_14_0_10_32_10</name>
    <dbReference type="NCBI Taxonomy" id="1975090"/>
    <lineage>
        <taxon>Bacteria</taxon>
        <taxon>Katanobacteria</taxon>
    </lineage>
</organism>
<name>A0A2H0RBJ4_UNCKA</name>
<evidence type="ECO:0008006" key="3">
    <source>
        <dbReference type="Google" id="ProtNLM"/>
    </source>
</evidence>
<dbReference type="EMBL" id="PCXU01000035">
    <property type="protein sequence ID" value="PIR43185.1"/>
    <property type="molecule type" value="Genomic_DNA"/>
</dbReference>
<sequence>MSKILTVPKEERCIGCGLCAVKSSLLLGKTIDLSKSFIKIIGKPGKYRVVIDYGTKTDFKEIVDVCPRGCFLIEEV</sequence>
<dbReference type="AlphaFoldDB" id="A0A2H0RBJ4"/>
<proteinExistence type="predicted"/>
<reference evidence="1 2" key="1">
    <citation type="submission" date="2017-09" db="EMBL/GenBank/DDBJ databases">
        <title>Depth-based differentiation of microbial function through sediment-hosted aquifers and enrichment of novel symbionts in the deep terrestrial subsurface.</title>
        <authorList>
            <person name="Probst A.J."/>
            <person name="Ladd B."/>
            <person name="Jarett J.K."/>
            <person name="Geller-Mcgrath D.E."/>
            <person name="Sieber C.M."/>
            <person name="Emerson J.B."/>
            <person name="Anantharaman K."/>
            <person name="Thomas B.C."/>
            <person name="Malmstrom R."/>
            <person name="Stieglmeier M."/>
            <person name="Klingl A."/>
            <person name="Woyke T."/>
            <person name="Ryan C.M."/>
            <person name="Banfield J.F."/>
        </authorList>
    </citation>
    <scope>NUCLEOTIDE SEQUENCE [LARGE SCALE GENOMIC DNA]</scope>
    <source>
        <strain evidence="1">CG10_big_fil_rev_8_21_14_0_10_32_10</strain>
    </source>
</reference>
<evidence type="ECO:0000313" key="2">
    <source>
        <dbReference type="Proteomes" id="UP000230214"/>
    </source>
</evidence>
<accession>A0A2H0RBJ4</accession>